<keyword evidence="1" id="KW-0812">Transmembrane</keyword>
<keyword evidence="3" id="KW-0808">Transferase</keyword>
<reference evidence="3 4" key="1">
    <citation type="submission" date="2024-03" db="EMBL/GenBank/DDBJ databases">
        <title>Novel species of the genus Variovorax.</title>
        <authorList>
            <person name="Liu Q."/>
            <person name="Xin Y.-H."/>
        </authorList>
    </citation>
    <scope>NUCLEOTIDE SEQUENCE [LARGE SCALE GENOMIC DNA]</scope>
    <source>
        <strain evidence="3 4">KACC 18901</strain>
    </source>
</reference>
<gene>
    <name evidence="3" type="ORF">WKW79_18255</name>
</gene>
<evidence type="ECO:0000313" key="3">
    <source>
        <dbReference type="EMBL" id="MEJ8856525.1"/>
    </source>
</evidence>
<dbReference type="Pfam" id="PF01757">
    <property type="entry name" value="Acyl_transf_3"/>
    <property type="match status" value="1"/>
</dbReference>
<sequence length="143" mass="15841">MFFSGAACWVYRDRLRIQGRWALMACVAMAVGAAVAPQAFEVVYRLAHPYVLMYLAFVPGSANRPGGTRGIRAYNRVGDYSYGMYVYAFPVQQCTAALLPEVSTWTLTGIAIIVTLVLAMLSWHLIEKPAMALRRTASARNEN</sequence>
<keyword evidence="1" id="KW-0472">Membrane</keyword>
<dbReference type="Proteomes" id="UP001367030">
    <property type="component" value="Unassembled WGS sequence"/>
</dbReference>
<evidence type="ECO:0000313" key="4">
    <source>
        <dbReference type="Proteomes" id="UP001367030"/>
    </source>
</evidence>
<feature type="transmembrane region" description="Helical" evidence="1">
    <location>
        <begin position="105"/>
        <end position="126"/>
    </location>
</feature>
<proteinExistence type="predicted"/>
<feature type="transmembrane region" description="Helical" evidence="1">
    <location>
        <begin position="21"/>
        <end position="40"/>
    </location>
</feature>
<accession>A0ABU8X9P6</accession>
<dbReference type="RefSeq" id="WP_340336590.1">
    <property type="nucleotide sequence ID" value="NZ_JBBKZS010000007.1"/>
</dbReference>
<dbReference type="GO" id="GO:0016746">
    <property type="term" value="F:acyltransferase activity"/>
    <property type="evidence" value="ECO:0007669"/>
    <property type="project" value="UniProtKB-KW"/>
</dbReference>
<protein>
    <submittedName>
        <fullName evidence="3">Acyltransferase family protein</fullName>
    </submittedName>
</protein>
<evidence type="ECO:0000259" key="2">
    <source>
        <dbReference type="Pfam" id="PF01757"/>
    </source>
</evidence>
<keyword evidence="1" id="KW-1133">Transmembrane helix</keyword>
<feature type="domain" description="Acyltransferase 3" evidence="2">
    <location>
        <begin position="1"/>
        <end position="123"/>
    </location>
</feature>
<comment type="caution">
    <text evidence="3">The sequence shown here is derived from an EMBL/GenBank/DDBJ whole genome shotgun (WGS) entry which is preliminary data.</text>
</comment>
<keyword evidence="4" id="KW-1185">Reference proteome</keyword>
<dbReference type="EMBL" id="JBBKZS010000007">
    <property type="protein sequence ID" value="MEJ8856525.1"/>
    <property type="molecule type" value="Genomic_DNA"/>
</dbReference>
<evidence type="ECO:0000256" key="1">
    <source>
        <dbReference type="SAM" id="Phobius"/>
    </source>
</evidence>
<keyword evidence="3" id="KW-0012">Acyltransferase</keyword>
<organism evidence="3 4">
    <name type="scientific">Variovorax robiniae</name>
    <dbReference type="NCBI Taxonomy" id="1836199"/>
    <lineage>
        <taxon>Bacteria</taxon>
        <taxon>Pseudomonadati</taxon>
        <taxon>Pseudomonadota</taxon>
        <taxon>Betaproteobacteria</taxon>
        <taxon>Burkholderiales</taxon>
        <taxon>Comamonadaceae</taxon>
        <taxon>Variovorax</taxon>
    </lineage>
</organism>
<name>A0ABU8X9P6_9BURK</name>
<dbReference type="InterPro" id="IPR002656">
    <property type="entry name" value="Acyl_transf_3_dom"/>
</dbReference>